<dbReference type="Gene3D" id="1.25.10.10">
    <property type="entry name" value="Leucine-rich Repeat Variant"/>
    <property type="match status" value="1"/>
</dbReference>
<comment type="caution">
    <text evidence="11">The sequence shown here is derived from an EMBL/GenBank/DDBJ whole genome shotgun (WGS) entry which is preliminary data.</text>
</comment>
<dbReference type="GO" id="GO:0012507">
    <property type="term" value="C:ER to Golgi transport vesicle membrane"/>
    <property type="evidence" value="ECO:0007669"/>
    <property type="project" value="TreeGrafter"/>
</dbReference>
<dbReference type="PROSITE" id="PS50060">
    <property type="entry name" value="MAM_2"/>
    <property type="match status" value="1"/>
</dbReference>
<gene>
    <name evidence="11" type="primary">Uso1</name>
    <name evidence="11" type="ORF">T12_8155</name>
</gene>
<dbReference type="OrthoDB" id="198977at2759"/>
<dbReference type="InterPro" id="IPR006953">
    <property type="entry name" value="Vesicle_Uso1_P115_head"/>
</dbReference>
<dbReference type="GO" id="GO:0006888">
    <property type="term" value="P:endoplasmic reticulum to Golgi vesicle-mediated transport"/>
    <property type="evidence" value="ECO:0007669"/>
    <property type="project" value="TreeGrafter"/>
</dbReference>
<dbReference type="STRING" id="990121.A0A0V0ZK52"/>
<keyword evidence="7 9" id="KW-0175">Coiled coil</keyword>
<evidence type="ECO:0000256" key="6">
    <source>
        <dbReference type="ARBA" id="ARBA00023034"/>
    </source>
</evidence>
<evidence type="ECO:0000256" key="7">
    <source>
        <dbReference type="ARBA" id="ARBA00023054"/>
    </source>
</evidence>
<evidence type="ECO:0000256" key="2">
    <source>
        <dbReference type="ARBA" id="ARBA00004496"/>
    </source>
</evidence>
<proteinExistence type="predicted"/>
<dbReference type="Pfam" id="PF18770">
    <property type="entry name" value="Arm_vescicular"/>
    <property type="match status" value="1"/>
</dbReference>
<reference evidence="11 12" key="1">
    <citation type="submission" date="2015-01" db="EMBL/GenBank/DDBJ databases">
        <title>Evolution of Trichinella species and genotypes.</title>
        <authorList>
            <person name="Korhonen P.K."/>
            <person name="Edoardo P."/>
            <person name="Giuseppe L.R."/>
            <person name="Gasser R.B."/>
        </authorList>
    </citation>
    <scope>NUCLEOTIDE SEQUENCE [LARGE SCALE GENOMIC DNA]</scope>
    <source>
        <strain evidence="11">ISS2496</strain>
    </source>
</reference>
<accession>A0A0V0ZK52</accession>
<dbReference type="InterPro" id="IPR016024">
    <property type="entry name" value="ARM-type_fold"/>
</dbReference>
<feature type="coiled-coil region" evidence="9">
    <location>
        <begin position="678"/>
        <end position="753"/>
    </location>
</feature>
<dbReference type="PANTHER" id="PTHR10013:SF0">
    <property type="entry name" value="GENERAL VESICULAR TRANSPORT FACTOR P115"/>
    <property type="match status" value="1"/>
</dbReference>
<dbReference type="InterPro" id="IPR013320">
    <property type="entry name" value="ConA-like_dom_sf"/>
</dbReference>
<feature type="coiled-coil region" evidence="9">
    <location>
        <begin position="838"/>
        <end position="865"/>
    </location>
</feature>
<feature type="domain" description="MAM" evidence="10">
    <location>
        <begin position="1131"/>
        <end position="1298"/>
    </location>
</feature>
<comment type="subcellular location">
    <subcellularLocation>
        <location evidence="2">Cytoplasm</location>
    </subcellularLocation>
    <subcellularLocation>
        <location evidence="1">Endomembrane system</location>
        <topology evidence="1">Peripheral membrane protein</topology>
    </subcellularLocation>
    <subcellularLocation>
        <location evidence="3">Golgi apparatus</location>
    </subcellularLocation>
</comment>
<dbReference type="GO" id="GO:0005783">
    <property type="term" value="C:endoplasmic reticulum"/>
    <property type="evidence" value="ECO:0007669"/>
    <property type="project" value="TreeGrafter"/>
</dbReference>
<dbReference type="InterPro" id="IPR000998">
    <property type="entry name" value="MAM_dom"/>
</dbReference>
<keyword evidence="12" id="KW-1185">Reference proteome</keyword>
<evidence type="ECO:0000256" key="8">
    <source>
        <dbReference type="ARBA" id="ARBA00023136"/>
    </source>
</evidence>
<keyword evidence="6" id="KW-0333">Golgi apparatus</keyword>
<evidence type="ECO:0000256" key="4">
    <source>
        <dbReference type="ARBA" id="ARBA00022490"/>
    </source>
</evidence>
<dbReference type="Gene3D" id="2.60.120.200">
    <property type="match status" value="2"/>
</dbReference>
<evidence type="ECO:0000256" key="9">
    <source>
        <dbReference type="SAM" id="Coils"/>
    </source>
</evidence>
<dbReference type="Pfam" id="PF04871">
    <property type="entry name" value="Uso1_p115_C"/>
    <property type="match status" value="1"/>
</dbReference>
<evidence type="ECO:0000256" key="3">
    <source>
        <dbReference type="ARBA" id="ARBA00004555"/>
    </source>
</evidence>
<keyword evidence="5" id="KW-0677">Repeat</keyword>
<dbReference type="InterPro" id="IPR006955">
    <property type="entry name" value="Uso1_p115_C"/>
</dbReference>
<dbReference type="PANTHER" id="PTHR10013">
    <property type="entry name" value="GENERAL VESICULAR TRANSPORT FACTOR P115"/>
    <property type="match status" value="1"/>
</dbReference>
<dbReference type="SUPFAM" id="SSF48371">
    <property type="entry name" value="ARM repeat"/>
    <property type="match status" value="1"/>
</dbReference>
<organism evidence="11 12">
    <name type="scientific">Trichinella patagoniensis</name>
    <dbReference type="NCBI Taxonomy" id="990121"/>
    <lineage>
        <taxon>Eukaryota</taxon>
        <taxon>Metazoa</taxon>
        <taxon>Ecdysozoa</taxon>
        <taxon>Nematoda</taxon>
        <taxon>Enoplea</taxon>
        <taxon>Dorylaimia</taxon>
        <taxon>Trichinellida</taxon>
        <taxon>Trichinellidae</taxon>
        <taxon>Trichinella</taxon>
    </lineage>
</organism>
<dbReference type="EMBL" id="JYDQ01000155">
    <property type="protein sequence ID" value="KRY12804.1"/>
    <property type="molecule type" value="Genomic_DNA"/>
</dbReference>
<keyword evidence="4" id="KW-0963">Cytoplasm</keyword>
<dbReference type="GO" id="GO:0048280">
    <property type="term" value="P:vesicle fusion with Golgi apparatus"/>
    <property type="evidence" value="ECO:0007669"/>
    <property type="project" value="InterPro"/>
</dbReference>
<dbReference type="GO" id="GO:0005795">
    <property type="term" value="C:Golgi stack"/>
    <property type="evidence" value="ECO:0007669"/>
    <property type="project" value="TreeGrafter"/>
</dbReference>
<dbReference type="Proteomes" id="UP000054783">
    <property type="component" value="Unassembled WGS sequence"/>
</dbReference>
<dbReference type="InterPro" id="IPR024095">
    <property type="entry name" value="Vesicle_P115"/>
</dbReference>
<sequence>MNYIKSGLQTIVGRKENSDMAEDVAEQVSRLVNRLRTSTLYEDRRDTLRALRSMAKHNRVEVGTQAIDALVHLMHNSITNDSTDRDAELIALVLETLRILIDEEDSAANVHQEKKFDQDEIQKLARMIIDTKYSITSILYMIDDLEFNVRLQAIRCLTALLIHDPKTIQDILLENHAASPRIIDLLHDDREVIRNFAILLLLELSHGNVNIQKIIAFEDGFESLIRIIYCEGNSVVSEDCLFLMYKMLKGNPSNVQLFREHSLIRDLQGVLDLLCAVEEERGNLENYWTEERTATVLQLIDASLQIKIIITDNRLIVVFQVVRTLVSPSIPSDLISNCQYDFHSYGFLSSLMNLLLSPEITAKVLTSVVLAVAEVIRGNQANQDYFETVATNSECSQNIVVILLLSMTNSGRPFGLRLATLYCLQSFLYKNDHGKAHLVQTLLPSTAEVEQVTAGHLICTGLVSSDPLDQWLCACLLMHACIWSTDEKECLLRVQLATDVSEPPKSLLQQVTSILLRSHHYQVRIGLLMLLSGWLAHSPLAVSHFLQQPDNVTYLFGQLRGSEADDMECLTQGLSAFLIGVCSLFNDGSVKKYTKESLVNLVESHIGRVRFVEKLELVTKSEAYARVSQKPQPKGNQARDLLFDHEFTKLFRQLEPDVTRTLGFSQAPADSMLLPEAAEQKDRVVDQYKQLIKDQDEQIGRLTARLQTLELEANRRAEFDQQKQKQEEQALQYQEYQVQLNSISDQLEQLKQYYVTTMDENQANAFAEQANLKSQLECLELLLQQRDAEVHYYQQQCILWQQHIANQVAQGEFSYAIQASNSLVEQLNAQLAFGWQAYEEQAAQLGKLAEENELLKLRLNEAQNSLKWYEMDSARKDAELNLLKKSQTALTAPTNGAEVPGLVAGAAGMAKELTTVGIQCNFADPDVAANASRQSASEFRARYEALYAENQDLLLLLADHDQKLKEQKQMLIHLGAEVSSDGEDDLLLCGSPDTKVGDVFACIRIPELKNYVEHSIWPDKGILSQWRISIPTVEISAGQVPRHVRFYKSIAHKYITRRRFFIHQPYLQFSQSVRVDRQLHNFFYENALDCCSPGARAAAEKLKRYLELEVVGDGLIQTGYAEEFIKESSDLDCNFEQPIACRWKNVLNGQAESNWYLMRKVGHRRWPAVIRPGITPKDGNHLIVAGSENSTQQSYAIWISNPALCQRGPGKFSFAYWIYGPVKLEVAAVAAGEYPLKSVGELRPSSCDFKENRGKHCVISIDPIAVPYQIIIKMYTSYNGEGFVAVDDIKYEANVCLSEIESEQPKFTEIDLAPSPHLYATSAAEAECTFDNVCLWRNVLDDQYNWSTVVEVPDKPYLKSIHPNGAFGMIAVQQMTVAGSGYLISPAFYCQRGNGELNFKRWKAGQASFKVCVLKVESLNSIYCTEVQDDFSPVFIPGPIYEPYQLAIIGVGEADAGEQFVAIDDIVYKADVCDSPRIGEPEACQALGCNFADGQSCRWLLDSTVANGPRFSITTHAIGVANNVKIKPAVKNEFFLGTLIFDKRQPHAYIESQFFRVSRARILRVLLKRSTWGSEFYICHNQYNSTLPSDQCHLAAGPQLTLNDTRNFAEIAEPISEQDTRIFLVASHILEPISGAAAFGIQSIDLIDDNRQSLCF</sequence>
<dbReference type="SUPFAM" id="SSF49899">
    <property type="entry name" value="Concanavalin A-like lectins/glucanases"/>
    <property type="match status" value="2"/>
</dbReference>
<evidence type="ECO:0000256" key="1">
    <source>
        <dbReference type="ARBA" id="ARBA00004184"/>
    </source>
</evidence>
<dbReference type="InterPro" id="IPR041209">
    <property type="entry name" value="P115_Arm_rpt"/>
</dbReference>
<dbReference type="Pfam" id="PF00629">
    <property type="entry name" value="MAM"/>
    <property type="match status" value="1"/>
</dbReference>
<dbReference type="GO" id="GO:0048211">
    <property type="term" value="P:Golgi vesicle docking"/>
    <property type="evidence" value="ECO:0007669"/>
    <property type="project" value="TreeGrafter"/>
</dbReference>
<name>A0A0V0ZK52_9BILA</name>
<dbReference type="GO" id="GO:0000139">
    <property type="term" value="C:Golgi membrane"/>
    <property type="evidence" value="ECO:0007669"/>
    <property type="project" value="InterPro"/>
</dbReference>
<evidence type="ECO:0000256" key="5">
    <source>
        <dbReference type="ARBA" id="ARBA00022737"/>
    </source>
</evidence>
<dbReference type="GO" id="GO:0006886">
    <property type="term" value="P:intracellular protein transport"/>
    <property type="evidence" value="ECO:0007669"/>
    <property type="project" value="InterPro"/>
</dbReference>
<evidence type="ECO:0000259" key="10">
    <source>
        <dbReference type="PROSITE" id="PS50060"/>
    </source>
</evidence>
<dbReference type="InterPro" id="IPR011989">
    <property type="entry name" value="ARM-like"/>
</dbReference>
<protein>
    <submittedName>
        <fullName evidence="11">General vesicular transport factor</fullName>
    </submittedName>
</protein>
<keyword evidence="8" id="KW-0472">Membrane</keyword>
<evidence type="ECO:0000313" key="12">
    <source>
        <dbReference type="Proteomes" id="UP000054783"/>
    </source>
</evidence>
<dbReference type="Pfam" id="PF04869">
    <property type="entry name" value="Uso1_p115_head"/>
    <property type="match status" value="1"/>
</dbReference>
<evidence type="ECO:0000313" key="11">
    <source>
        <dbReference type="EMBL" id="KRY12804.1"/>
    </source>
</evidence>
<dbReference type="GO" id="GO:0045056">
    <property type="term" value="P:transcytosis"/>
    <property type="evidence" value="ECO:0007669"/>
    <property type="project" value="TreeGrafter"/>
</dbReference>
<dbReference type="SMART" id="SM00137">
    <property type="entry name" value="MAM"/>
    <property type="match status" value="1"/>
</dbReference>